<dbReference type="Proteomes" id="UP000005446">
    <property type="component" value="Unassembled WGS sequence"/>
</dbReference>
<dbReference type="OrthoDB" id="194468at2759"/>
<reference evidence="1 2" key="1">
    <citation type="journal article" date="2012" name="Eukaryot. Cell">
        <title>Genome sequence of the fungus Glarea lozoyensis: the first genome sequence of a species from the Helotiaceae family.</title>
        <authorList>
            <person name="Youssar L."/>
            <person name="Gruening B.A."/>
            <person name="Erxleben A."/>
            <person name="Guenther S."/>
            <person name="Huettel W."/>
        </authorList>
    </citation>
    <scope>NUCLEOTIDE SEQUENCE [LARGE SCALE GENOMIC DNA]</scope>
    <source>
        <strain evidence="2">ATCC 74030 / MF5533</strain>
    </source>
</reference>
<dbReference type="InParanoid" id="H0EEY3"/>
<name>H0EEY3_GLAL7</name>
<dbReference type="EMBL" id="AGUE01000016">
    <property type="protein sequence ID" value="EHL03046.1"/>
    <property type="molecule type" value="Genomic_DNA"/>
</dbReference>
<comment type="caution">
    <text evidence="1">The sequence shown here is derived from an EMBL/GenBank/DDBJ whole genome shotgun (WGS) entry which is preliminary data.</text>
</comment>
<organism evidence="1 2">
    <name type="scientific">Glarea lozoyensis (strain ATCC 74030 / MF5533)</name>
    <dbReference type="NCBI Taxonomy" id="1104152"/>
    <lineage>
        <taxon>Eukaryota</taxon>
        <taxon>Fungi</taxon>
        <taxon>Dikarya</taxon>
        <taxon>Ascomycota</taxon>
        <taxon>Pezizomycotina</taxon>
        <taxon>Leotiomycetes</taxon>
        <taxon>Helotiales</taxon>
        <taxon>Helotiaceae</taxon>
        <taxon>Glarea</taxon>
    </lineage>
</organism>
<dbReference type="AlphaFoldDB" id="H0EEY3"/>
<proteinExistence type="predicted"/>
<accession>H0EEY3</accession>
<sequence length="88" mass="9615">MGLKASADSGARVFFGYAFQNSSADFGVPEQIAQWKNLKSSFESNTTDLVIAYDDWSGNPAGENTRAVIDLIKTLAMYPLPSLIPLFH</sequence>
<evidence type="ECO:0000313" key="1">
    <source>
        <dbReference type="EMBL" id="EHL03046.1"/>
    </source>
</evidence>
<keyword evidence="2" id="KW-1185">Reference proteome</keyword>
<dbReference type="HOGENOM" id="CLU_2469287_0_0_1"/>
<protein>
    <submittedName>
        <fullName evidence="1">Uncharacterized protein</fullName>
    </submittedName>
</protein>
<gene>
    <name evidence="1" type="ORF">M7I_1020</name>
</gene>
<evidence type="ECO:0000313" key="2">
    <source>
        <dbReference type="Proteomes" id="UP000005446"/>
    </source>
</evidence>